<name>A0A0M3QGV2_STRPR</name>
<dbReference type="OrthoDB" id="4334792at2"/>
<accession>A0A0M3QGV2</accession>
<dbReference type="Proteomes" id="UP000060513">
    <property type="component" value="Chromosome"/>
</dbReference>
<sequence length="81" mass="8232">MYNMCAEHVATETGTGLLWHAVDANGNALCARIFSAAPTPDGACDREGYCSSCMNAVADAVRSSAAADPRAPVGGGHPHGQ</sequence>
<dbReference type="KEGG" id="spri:SPRI_0333"/>
<dbReference type="AlphaFoldDB" id="A0A0M3QGV2"/>
<protein>
    <submittedName>
        <fullName evidence="1">Uncharacterized protein</fullName>
    </submittedName>
</protein>
<reference evidence="1 2" key="1">
    <citation type="submission" date="2015-08" db="EMBL/GenBank/DDBJ databases">
        <title>Genome sequence of the pristinamycin over-producing bacterium Streptomyces pristinaespiralis HCCB10218.</title>
        <authorList>
            <person name="Tian J."/>
            <person name="Yang J."/>
            <person name="Li L."/>
            <person name="Ruan L."/>
            <person name="Wei W."/>
            <person name="Zheng G."/>
            <person name="Wei Z."/>
            <person name="Yang S."/>
            <person name="Ge M."/>
            <person name="Jiang W."/>
            <person name="Lu Y."/>
        </authorList>
    </citation>
    <scope>NUCLEOTIDE SEQUENCE [LARGE SCALE GENOMIC DNA]</scope>
    <source>
        <strain evidence="1 2">HCCB 10218</strain>
    </source>
</reference>
<dbReference type="PATRIC" id="fig|38300.4.peg.351"/>
<proteinExistence type="predicted"/>
<evidence type="ECO:0000313" key="1">
    <source>
        <dbReference type="EMBL" id="ALC18639.1"/>
    </source>
</evidence>
<dbReference type="RefSeq" id="WP_005307351.1">
    <property type="nucleotide sequence ID" value="NZ_CP011340.1"/>
</dbReference>
<dbReference type="EMBL" id="CP011340">
    <property type="protein sequence ID" value="ALC18639.1"/>
    <property type="molecule type" value="Genomic_DNA"/>
</dbReference>
<gene>
    <name evidence="1" type="ORF">SPRI_0333</name>
</gene>
<organism evidence="1">
    <name type="scientific">Streptomyces pristinaespiralis</name>
    <dbReference type="NCBI Taxonomy" id="38300"/>
    <lineage>
        <taxon>Bacteria</taxon>
        <taxon>Bacillati</taxon>
        <taxon>Actinomycetota</taxon>
        <taxon>Actinomycetes</taxon>
        <taxon>Kitasatosporales</taxon>
        <taxon>Streptomycetaceae</taxon>
        <taxon>Streptomyces</taxon>
    </lineage>
</organism>
<evidence type="ECO:0000313" key="2">
    <source>
        <dbReference type="Proteomes" id="UP000060513"/>
    </source>
</evidence>
<dbReference type="GeneID" id="97238576"/>